<sequence>MAILENFISVFKPKKKQAPAREIARYTLNYEDTRDIGVLFSHSNDENPKAINYFVKLLQKDKKSVKALAYFEEKHSNPYDFRFDFFTAKDIDSKGVIHSLQVEEFIQKEFDCLYCVNVTDFPPFHYIMKRSHAKFRVGKFYPEMLDSFELMIDIGDNKNAVDLILQMLHFTKTLIIHNPQYK</sequence>
<gene>
    <name evidence="1" type="ORF">Rain11_2457</name>
</gene>
<dbReference type="InterPro" id="IPR054207">
    <property type="entry name" value="DUF6913"/>
</dbReference>
<comment type="caution">
    <text evidence="1">The sequence shown here is derived from an EMBL/GenBank/DDBJ whole genome shotgun (WGS) entry which is preliminary data.</text>
</comment>
<dbReference type="RefSeq" id="WP_101359716.1">
    <property type="nucleotide sequence ID" value="NZ_NKXO01000052.1"/>
</dbReference>
<dbReference type="Proteomes" id="UP000233387">
    <property type="component" value="Unassembled WGS sequence"/>
</dbReference>
<proteinExistence type="predicted"/>
<dbReference type="OrthoDB" id="980624at2"/>
<dbReference type="Pfam" id="PF21857">
    <property type="entry name" value="DUF6913"/>
    <property type="match status" value="1"/>
</dbReference>
<accession>A0A2N3I7B3</accession>
<protein>
    <submittedName>
        <fullName evidence="1">Uncharacterized protein</fullName>
    </submittedName>
</protein>
<name>A0A2N3I7B3_9BACT</name>
<reference evidence="1 2" key="1">
    <citation type="submission" date="2017-06" db="EMBL/GenBank/DDBJ databases">
        <title>Raineya orbicola gen. nov., sp. nov. a slightly thermophilic bacterium of the phylum Bacteroidetes and the description of Raineyaceae fam. nov.</title>
        <authorList>
            <person name="Albuquerque L."/>
            <person name="Polonia A.R.M."/>
            <person name="Barroso C."/>
            <person name="Froufe H.J.C."/>
            <person name="Lage O."/>
            <person name="Lobo-Da-Cunha A."/>
            <person name="Egas C."/>
            <person name="Da Costa M.S."/>
        </authorList>
    </citation>
    <scope>NUCLEOTIDE SEQUENCE [LARGE SCALE GENOMIC DNA]</scope>
    <source>
        <strain evidence="1 2">SPSPC-11</strain>
    </source>
</reference>
<keyword evidence="2" id="KW-1185">Reference proteome</keyword>
<evidence type="ECO:0000313" key="2">
    <source>
        <dbReference type="Proteomes" id="UP000233387"/>
    </source>
</evidence>
<dbReference type="EMBL" id="NKXO01000052">
    <property type="protein sequence ID" value="PKQ66189.1"/>
    <property type="molecule type" value="Genomic_DNA"/>
</dbReference>
<evidence type="ECO:0000313" key="1">
    <source>
        <dbReference type="EMBL" id="PKQ66189.1"/>
    </source>
</evidence>
<dbReference type="AlphaFoldDB" id="A0A2N3I7B3"/>
<organism evidence="1 2">
    <name type="scientific">Raineya orbicola</name>
    <dbReference type="NCBI Taxonomy" id="2016530"/>
    <lineage>
        <taxon>Bacteria</taxon>
        <taxon>Pseudomonadati</taxon>
        <taxon>Bacteroidota</taxon>
        <taxon>Cytophagia</taxon>
        <taxon>Cytophagales</taxon>
        <taxon>Raineyaceae</taxon>
        <taxon>Raineya</taxon>
    </lineage>
</organism>